<reference evidence="1" key="1">
    <citation type="journal article" date="2014" name="Front. Microbiol.">
        <title>High frequency of phylogenetically diverse reductive dehalogenase-homologous genes in deep subseafloor sedimentary metagenomes.</title>
        <authorList>
            <person name="Kawai M."/>
            <person name="Futagami T."/>
            <person name="Toyoda A."/>
            <person name="Takaki Y."/>
            <person name="Nishi S."/>
            <person name="Hori S."/>
            <person name="Arai W."/>
            <person name="Tsubouchi T."/>
            <person name="Morono Y."/>
            <person name="Uchiyama I."/>
            <person name="Ito T."/>
            <person name="Fujiyama A."/>
            <person name="Inagaki F."/>
            <person name="Takami H."/>
        </authorList>
    </citation>
    <scope>NUCLEOTIDE SEQUENCE</scope>
    <source>
        <strain evidence="1">Expedition CK06-06</strain>
    </source>
</reference>
<name>X1U8W0_9ZZZZ</name>
<organism evidence="1">
    <name type="scientific">marine sediment metagenome</name>
    <dbReference type="NCBI Taxonomy" id="412755"/>
    <lineage>
        <taxon>unclassified sequences</taxon>
        <taxon>metagenomes</taxon>
        <taxon>ecological metagenomes</taxon>
    </lineage>
</organism>
<sequence length="83" mass="9691">DSCSVGKEKGLSLRDLVVHKGMVEVDTHADDDHRDKFYIGLDRRNEDYLLLCLNEIFDWIQKIVDRIRKDVLDAEKMLNRTSA</sequence>
<evidence type="ECO:0000313" key="1">
    <source>
        <dbReference type="EMBL" id="GAI88764.1"/>
    </source>
</evidence>
<accession>X1U8W0</accession>
<protein>
    <submittedName>
        <fullName evidence="1">Uncharacterized protein</fullName>
    </submittedName>
</protein>
<feature type="non-terminal residue" evidence="1">
    <location>
        <position position="1"/>
    </location>
</feature>
<dbReference type="EMBL" id="BARW01024095">
    <property type="protein sequence ID" value="GAI88764.1"/>
    <property type="molecule type" value="Genomic_DNA"/>
</dbReference>
<gene>
    <name evidence="1" type="ORF">S12H4_39801</name>
</gene>
<proteinExistence type="predicted"/>
<dbReference type="AlphaFoldDB" id="X1U8W0"/>
<comment type="caution">
    <text evidence="1">The sequence shown here is derived from an EMBL/GenBank/DDBJ whole genome shotgun (WGS) entry which is preliminary data.</text>
</comment>